<keyword evidence="7" id="KW-0833">Ubl conjugation pathway</keyword>
<keyword evidence="4 7" id="KW-0653">Protein transport</keyword>
<dbReference type="Pfam" id="PF00899">
    <property type="entry name" value="ThiF"/>
    <property type="match status" value="1"/>
</dbReference>
<dbReference type="PANTHER" id="PTHR10953:SF3">
    <property type="entry name" value="UBIQUITIN-LIKE MODIFIER-ACTIVATING ENZYME ATG7"/>
    <property type="match status" value="1"/>
</dbReference>
<evidence type="ECO:0000256" key="5">
    <source>
        <dbReference type="ARBA" id="ARBA00023006"/>
    </source>
</evidence>
<name>M2QHX8_CERS8</name>
<comment type="subunit">
    <text evidence="7">Homodimer.</text>
</comment>
<comment type="function">
    <text evidence="7">E1-like activating enzyme involved in the 2 ubiquitin-like systems required for cytoplasm to vacuole transport (Cvt) and autophagy. Activates ATG12 for its conjugation with ATG5 and ATG8 for its conjugation with phosphatidylethanolamine. Both systems are needed for the ATG8 association to Cvt vesicles and autophagosomes membranes. Autophagy is essential for maintenance of amino acid levels and protein synthesis under nitrogen starvation. Required for selective autophagic degradation of the nucleus (nucleophagy) as well as for mitophagy which contributes to regulate mitochondrial quantity and quality by eliminating the mitochondria to a basal level to fulfill cellular energy requirements and preventing excess ROS production.</text>
</comment>
<dbReference type="OrthoDB" id="338614at2759"/>
<accession>M2QHX8</accession>
<dbReference type="GO" id="GO:0000407">
    <property type="term" value="C:phagophore assembly site"/>
    <property type="evidence" value="ECO:0007669"/>
    <property type="project" value="UniProtKB-SubCell"/>
</dbReference>
<dbReference type="GO" id="GO:0000422">
    <property type="term" value="P:autophagy of mitochondrion"/>
    <property type="evidence" value="ECO:0007669"/>
    <property type="project" value="TreeGrafter"/>
</dbReference>
<organism evidence="10 11">
    <name type="scientific">Ceriporiopsis subvermispora (strain B)</name>
    <name type="common">White-rot fungus</name>
    <name type="synonym">Gelatoporia subvermispora</name>
    <dbReference type="NCBI Taxonomy" id="914234"/>
    <lineage>
        <taxon>Eukaryota</taxon>
        <taxon>Fungi</taxon>
        <taxon>Dikarya</taxon>
        <taxon>Basidiomycota</taxon>
        <taxon>Agaricomycotina</taxon>
        <taxon>Agaricomycetes</taxon>
        <taxon>Polyporales</taxon>
        <taxon>Gelatoporiaceae</taxon>
        <taxon>Gelatoporia</taxon>
    </lineage>
</organism>
<dbReference type="Pfam" id="PF16420">
    <property type="entry name" value="ATG7_N"/>
    <property type="match status" value="1"/>
</dbReference>
<dbReference type="Gene3D" id="3.40.140.100">
    <property type="entry name" value="Ubiquitin-like modifier-activating enzyme ATG7 C-terminal domain"/>
    <property type="match status" value="1"/>
</dbReference>
<gene>
    <name evidence="10" type="ORF">CERSUDRAFT_114575</name>
</gene>
<evidence type="ECO:0000256" key="4">
    <source>
        <dbReference type="ARBA" id="ARBA00022927"/>
    </source>
</evidence>
<dbReference type="GO" id="GO:0006995">
    <property type="term" value="P:cellular response to nitrogen starvation"/>
    <property type="evidence" value="ECO:0007669"/>
    <property type="project" value="TreeGrafter"/>
</dbReference>
<evidence type="ECO:0000256" key="2">
    <source>
        <dbReference type="ARBA" id="ARBA00017647"/>
    </source>
</evidence>
<dbReference type="EMBL" id="KB445797">
    <property type="protein sequence ID" value="EMD36648.1"/>
    <property type="molecule type" value="Genomic_DNA"/>
</dbReference>
<dbReference type="InterPro" id="IPR006285">
    <property type="entry name" value="Atg7"/>
</dbReference>
<dbReference type="InterPro" id="IPR035985">
    <property type="entry name" value="Ubiquitin-activating_enz"/>
</dbReference>
<dbReference type="PANTHER" id="PTHR10953">
    <property type="entry name" value="UBIQUITIN-ACTIVATING ENZYME E1"/>
    <property type="match status" value="1"/>
</dbReference>
<evidence type="ECO:0000256" key="6">
    <source>
        <dbReference type="PIRSR" id="PIRSR606285-1"/>
    </source>
</evidence>
<dbReference type="InterPro" id="IPR042522">
    <property type="entry name" value="Atg7_N_1"/>
</dbReference>
<evidence type="ECO:0000256" key="1">
    <source>
        <dbReference type="ARBA" id="ARBA00010931"/>
    </source>
</evidence>
<dbReference type="AlphaFoldDB" id="M2QHX8"/>
<dbReference type="HOGENOM" id="CLU_012998_2_1_1"/>
<dbReference type="InterPro" id="IPR032197">
    <property type="entry name" value="Atg7_N"/>
</dbReference>
<dbReference type="NCBIfam" id="TIGR01381">
    <property type="entry name" value="E1_like_apg7"/>
    <property type="match status" value="1"/>
</dbReference>
<dbReference type="Gene3D" id="3.40.140.70">
    <property type="entry name" value="Ubiquitin-like modifier-activating enzyme ATG7 N-terminal domain"/>
    <property type="match status" value="1"/>
</dbReference>
<evidence type="ECO:0000313" key="10">
    <source>
        <dbReference type="EMBL" id="EMD36648.1"/>
    </source>
</evidence>
<dbReference type="SUPFAM" id="SSF69572">
    <property type="entry name" value="Activating enzymes of the ubiquitin-like proteins"/>
    <property type="match status" value="1"/>
</dbReference>
<keyword evidence="7" id="KW-0963">Cytoplasm</keyword>
<keyword evidence="5 7" id="KW-0072">Autophagy</keyword>
<dbReference type="Proteomes" id="UP000016930">
    <property type="component" value="Unassembled WGS sequence"/>
</dbReference>
<dbReference type="GO" id="GO:0034727">
    <property type="term" value="P:piecemeal microautophagy of the nucleus"/>
    <property type="evidence" value="ECO:0007669"/>
    <property type="project" value="TreeGrafter"/>
</dbReference>
<comment type="subcellular location">
    <subcellularLocation>
        <location evidence="7">Cytoplasm</location>
    </subcellularLocation>
    <subcellularLocation>
        <location evidence="7">Preautophagosomal structure</location>
    </subcellularLocation>
</comment>
<keyword evidence="3 7" id="KW-0813">Transport</keyword>
<dbReference type="GO" id="GO:0000045">
    <property type="term" value="P:autophagosome assembly"/>
    <property type="evidence" value="ECO:0007669"/>
    <property type="project" value="TreeGrafter"/>
</dbReference>
<dbReference type="GO" id="GO:0019778">
    <property type="term" value="F:Atg12 activating enzyme activity"/>
    <property type="evidence" value="ECO:0007669"/>
    <property type="project" value="TreeGrafter"/>
</dbReference>
<feature type="domain" description="THIF-type NAD/FAD binding fold" evidence="8">
    <location>
        <begin position="332"/>
        <end position="570"/>
    </location>
</feature>
<dbReference type="InterPro" id="IPR000594">
    <property type="entry name" value="ThiF_NAD_FAD-bd"/>
</dbReference>
<sequence>MPIVQFAPLNSLVEPPFWHALTDFKIDVLRLDDTAVPVTASYSAGRSVKDRETGREISLGCNLSVNGDAYKEDLQLPPHSVPVTGIFKNFNTIEDFKAADKTVLFNSVADEIWKSIIEDRSTAQLSRFLLITFADLKKYKYYYWFAFPAFVAKPAWVIDDDWKAADEEFSEDALVAIQQDLHTNPRPFFLIRTSSGKLELAPVESYDTFFAEVPSEQRTIGFLDPSAAPSNPGWPLRNLLAYLRAVHPASTSKLRVICWRDTELPGEGHWRSRVGVLSQAAGASAEAHAKPGAVGWEKNVQGKLAPRMADLAPMMDPTRLADQAVDLNLKLMRWRILPALDLEKVARTRCLLLGAGTLGCYVARTLMGWGVRTITFVDSARVSFSNPVRQPLFEFEDCLGGGKPKAACAAERLKKIFPGINATGHSLNIPMPGHPIPPASLDQTRRDVETLEKLIDEHDAVFLLMDSRESRWLPTVIGAAKGKIVMNAALGFDTFLVMRHGPRASSSAPSGDTGTGSRRLGCYYCNDVVAPADSLTDRTLDQMCTVTRPGLAPIAAATAVELLVSLVQHPDGLHAPAPPPQSATEAVEGHATESVLGLVPHQLRGFLAQFRTLPVAGAAYDRCTGCSETVLRAYETQGFDMLVRAFGEPGFLESLTGLDKLSEEVEAAMENADWEQEDEDDF</sequence>
<dbReference type="GO" id="GO:0019779">
    <property type="term" value="F:Atg8 activating enzyme activity"/>
    <property type="evidence" value="ECO:0007669"/>
    <property type="project" value="TreeGrafter"/>
</dbReference>
<dbReference type="STRING" id="914234.M2QHX8"/>
<evidence type="ECO:0000259" key="8">
    <source>
        <dbReference type="Pfam" id="PF00899"/>
    </source>
</evidence>
<dbReference type="FunFam" id="3.40.50.720:FF:000243">
    <property type="entry name" value="Ubiquitin-like modifier-activating enzyme ATG7"/>
    <property type="match status" value="1"/>
</dbReference>
<evidence type="ECO:0000256" key="7">
    <source>
        <dbReference type="RuleBase" id="RU366022"/>
    </source>
</evidence>
<feature type="active site" description="Glycyl thioester intermediate" evidence="6">
    <location>
        <position position="544"/>
    </location>
</feature>
<proteinExistence type="inferred from homology"/>
<evidence type="ECO:0000259" key="9">
    <source>
        <dbReference type="Pfam" id="PF16420"/>
    </source>
</evidence>
<dbReference type="GO" id="GO:0032446">
    <property type="term" value="P:protein modification by small protein conjugation"/>
    <property type="evidence" value="ECO:0007669"/>
    <property type="project" value="TreeGrafter"/>
</dbReference>
<dbReference type="Gene3D" id="3.40.50.720">
    <property type="entry name" value="NAD(P)-binding Rossmann-like Domain"/>
    <property type="match status" value="1"/>
</dbReference>
<feature type="domain" description="Ubiquitin-like modifier-activating enzyme Atg7 N-terminal" evidence="9">
    <location>
        <begin position="4"/>
        <end position="315"/>
    </location>
</feature>
<evidence type="ECO:0000313" key="11">
    <source>
        <dbReference type="Proteomes" id="UP000016930"/>
    </source>
</evidence>
<comment type="similarity">
    <text evidence="1 7">Belongs to the ATG7 family.</text>
</comment>
<dbReference type="FunFam" id="3.40.140.70:FF:000001">
    <property type="entry name" value="Ubiquitin-like modifier-activating enzyme atg7"/>
    <property type="match status" value="1"/>
</dbReference>
<dbReference type="GO" id="GO:0015031">
    <property type="term" value="P:protein transport"/>
    <property type="evidence" value="ECO:0007669"/>
    <property type="project" value="UniProtKB-UniRule"/>
</dbReference>
<dbReference type="CDD" id="cd01486">
    <property type="entry name" value="Apg7"/>
    <property type="match status" value="1"/>
</dbReference>
<protein>
    <recommendedName>
        <fullName evidence="2 7">Ubiquitin-like modifier-activating enzyme ATG7</fullName>
    </recommendedName>
    <alternativeName>
        <fullName evidence="7">Autophagy-related protein 7</fullName>
    </alternativeName>
</protein>
<evidence type="ECO:0000256" key="3">
    <source>
        <dbReference type="ARBA" id="ARBA00022448"/>
    </source>
</evidence>
<dbReference type="InterPro" id="IPR045886">
    <property type="entry name" value="ThiF/MoeB/HesA"/>
</dbReference>
<dbReference type="InterPro" id="IPR042523">
    <property type="entry name" value="Atg7_N_2"/>
</dbReference>
<reference evidence="10 11" key="1">
    <citation type="journal article" date="2012" name="Proc. Natl. Acad. Sci. U.S.A.">
        <title>Comparative genomics of Ceriporiopsis subvermispora and Phanerochaete chrysosporium provide insight into selective ligninolysis.</title>
        <authorList>
            <person name="Fernandez-Fueyo E."/>
            <person name="Ruiz-Duenas F.J."/>
            <person name="Ferreira P."/>
            <person name="Floudas D."/>
            <person name="Hibbett D.S."/>
            <person name="Canessa P."/>
            <person name="Larrondo L.F."/>
            <person name="James T.Y."/>
            <person name="Seelenfreund D."/>
            <person name="Lobos S."/>
            <person name="Polanco R."/>
            <person name="Tello M."/>
            <person name="Honda Y."/>
            <person name="Watanabe T."/>
            <person name="Watanabe T."/>
            <person name="Ryu J.S."/>
            <person name="Kubicek C.P."/>
            <person name="Schmoll M."/>
            <person name="Gaskell J."/>
            <person name="Hammel K.E."/>
            <person name="St John F.J."/>
            <person name="Vanden Wymelenberg A."/>
            <person name="Sabat G."/>
            <person name="Splinter BonDurant S."/>
            <person name="Syed K."/>
            <person name="Yadav J.S."/>
            <person name="Doddapaneni H."/>
            <person name="Subramanian V."/>
            <person name="Lavin J.L."/>
            <person name="Oguiza J.A."/>
            <person name="Perez G."/>
            <person name="Pisabarro A.G."/>
            <person name="Ramirez L."/>
            <person name="Santoyo F."/>
            <person name="Master E."/>
            <person name="Coutinho P.M."/>
            <person name="Henrissat B."/>
            <person name="Lombard V."/>
            <person name="Magnuson J.K."/>
            <person name="Kuees U."/>
            <person name="Hori C."/>
            <person name="Igarashi K."/>
            <person name="Samejima M."/>
            <person name="Held B.W."/>
            <person name="Barry K.W."/>
            <person name="LaButti K.M."/>
            <person name="Lapidus A."/>
            <person name="Lindquist E.A."/>
            <person name="Lucas S.M."/>
            <person name="Riley R."/>
            <person name="Salamov A.A."/>
            <person name="Hoffmeister D."/>
            <person name="Schwenk D."/>
            <person name="Hadar Y."/>
            <person name="Yarden O."/>
            <person name="de Vries R.P."/>
            <person name="Wiebenga A."/>
            <person name="Stenlid J."/>
            <person name="Eastwood D."/>
            <person name="Grigoriev I.V."/>
            <person name="Berka R.M."/>
            <person name="Blanchette R.A."/>
            <person name="Kersten P."/>
            <person name="Martinez A.T."/>
            <person name="Vicuna R."/>
            <person name="Cullen D."/>
        </authorList>
    </citation>
    <scope>NUCLEOTIDE SEQUENCE [LARGE SCALE GENOMIC DNA]</scope>
    <source>
        <strain evidence="10 11">B</strain>
    </source>
</reference>
<keyword evidence="11" id="KW-1185">Reference proteome</keyword>